<dbReference type="EMBL" id="MFBD01000004">
    <property type="protein sequence ID" value="OGD89403.1"/>
    <property type="molecule type" value="Genomic_DNA"/>
</dbReference>
<keyword evidence="1" id="KW-0472">Membrane</keyword>
<proteinExistence type="predicted"/>
<keyword evidence="1" id="KW-1133">Transmembrane helix</keyword>
<comment type="caution">
    <text evidence="2">The sequence shown here is derived from an EMBL/GenBank/DDBJ whole genome shotgun (WGS) entry which is preliminary data.</text>
</comment>
<evidence type="ECO:0000313" key="3">
    <source>
        <dbReference type="Proteomes" id="UP000177369"/>
    </source>
</evidence>
<accession>A0A1F5GBY6</accession>
<keyword evidence="1" id="KW-0812">Transmembrane</keyword>
<dbReference type="STRING" id="1797714.A3D04_03990"/>
<gene>
    <name evidence="2" type="ORF">A3D04_03990</name>
</gene>
<sequence>MGIDLPTLSVVILSAAIDSINPCAIGVLILMVSVVLSGKGSMWRLLKLGGLYIFAIFLTYLTAGLGLIYFFASVPLYIAEYLALIIGSIVIIAGLLEIKDFFWYGRGFSLQIPHYFGEKIKKFSKNVTVPGVIFLGMFIAAVELPCTGAPYLAIITLLSLNFNLTAFLMLVLYNIVFVLPLVVILLMVTAGTKIQKVHAFKEAGKGYMRFAIGLMLIGLGWLLILIANGTINFG</sequence>
<feature type="transmembrane region" description="Helical" evidence="1">
    <location>
        <begin position="78"/>
        <end position="96"/>
    </location>
</feature>
<feature type="transmembrane region" description="Helical" evidence="1">
    <location>
        <begin position="210"/>
        <end position="231"/>
    </location>
</feature>
<feature type="transmembrane region" description="Helical" evidence="1">
    <location>
        <begin position="129"/>
        <end position="154"/>
    </location>
</feature>
<feature type="transmembrane region" description="Helical" evidence="1">
    <location>
        <begin position="166"/>
        <end position="189"/>
    </location>
</feature>
<dbReference type="AlphaFoldDB" id="A0A1F5GBY6"/>
<feature type="transmembrane region" description="Helical" evidence="1">
    <location>
        <begin position="48"/>
        <end position="72"/>
    </location>
</feature>
<evidence type="ECO:0000256" key="1">
    <source>
        <dbReference type="SAM" id="Phobius"/>
    </source>
</evidence>
<dbReference type="PANTHER" id="PTHR31272:SF9">
    <property type="entry name" value="BLL1027 PROTEIN"/>
    <property type="match status" value="1"/>
</dbReference>
<feature type="transmembrane region" description="Helical" evidence="1">
    <location>
        <begin position="12"/>
        <end position="36"/>
    </location>
</feature>
<reference evidence="2 3" key="1">
    <citation type="journal article" date="2016" name="Nat. Commun.">
        <title>Thousands of microbial genomes shed light on interconnected biogeochemical processes in an aquifer system.</title>
        <authorList>
            <person name="Anantharaman K."/>
            <person name="Brown C.T."/>
            <person name="Hug L.A."/>
            <person name="Sharon I."/>
            <person name="Castelle C.J."/>
            <person name="Probst A.J."/>
            <person name="Thomas B.C."/>
            <person name="Singh A."/>
            <person name="Wilkins M.J."/>
            <person name="Karaoz U."/>
            <person name="Brodie E.L."/>
            <person name="Williams K.H."/>
            <person name="Hubbard S.S."/>
            <person name="Banfield J.F."/>
        </authorList>
    </citation>
    <scope>NUCLEOTIDE SEQUENCE [LARGE SCALE GENOMIC DNA]</scope>
</reference>
<dbReference type="InterPro" id="IPR051790">
    <property type="entry name" value="Cytochrome_c-biogenesis_DsbD"/>
</dbReference>
<evidence type="ECO:0008006" key="4">
    <source>
        <dbReference type="Google" id="ProtNLM"/>
    </source>
</evidence>
<organism evidence="2 3">
    <name type="scientific">Candidatus Curtissbacteria bacterium RIFCSPHIGHO2_02_FULL_40_16b</name>
    <dbReference type="NCBI Taxonomy" id="1797714"/>
    <lineage>
        <taxon>Bacteria</taxon>
        <taxon>Candidatus Curtissiibacteriota</taxon>
    </lineage>
</organism>
<dbReference type="Proteomes" id="UP000177369">
    <property type="component" value="Unassembled WGS sequence"/>
</dbReference>
<dbReference type="PANTHER" id="PTHR31272">
    <property type="entry name" value="CYTOCHROME C-TYPE BIOGENESIS PROTEIN HI_1454-RELATED"/>
    <property type="match status" value="1"/>
</dbReference>
<name>A0A1F5GBY6_9BACT</name>
<evidence type="ECO:0000313" key="2">
    <source>
        <dbReference type="EMBL" id="OGD89403.1"/>
    </source>
</evidence>
<protein>
    <recommendedName>
        <fullName evidence="4">Cytochrome C biogenesis protein transmembrane domain-containing protein</fullName>
    </recommendedName>
</protein>